<reference evidence="10 11" key="1">
    <citation type="submission" date="2016-03" db="EMBL/GenBank/DDBJ databases">
        <title>Comparative genomics of Rickettsiella.</title>
        <authorList>
            <person name="Chandler C."/>
            <person name="Wang Y."/>
        </authorList>
    </citation>
    <scope>NUCLEOTIDE SEQUENCE [LARGE SCALE GENOMIC DNA]</scope>
    <source>
        <strain evidence="10 11">RCFS May 2013</strain>
    </source>
</reference>
<dbReference type="InterPro" id="IPR035906">
    <property type="entry name" value="MetI-like_sf"/>
</dbReference>
<dbReference type="EMBL" id="LUKY01000032">
    <property type="protein sequence ID" value="OIZ94973.1"/>
    <property type="molecule type" value="Genomic_DNA"/>
</dbReference>
<evidence type="ECO:0000313" key="10">
    <source>
        <dbReference type="EMBL" id="OIZ94973.1"/>
    </source>
</evidence>
<dbReference type="GO" id="GO:0055085">
    <property type="term" value="P:transmembrane transport"/>
    <property type="evidence" value="ECO:0007669"/>
    <property type="project" value="InterPro"/>
</dbReference>
<evidence type="ECO:0000256" key="2">
    <source>
        <dbReference type="ARBA" id="ARBA00007069"/>
    </source>
</evidence>
<dbReference type="PANTHER" id="PTHR42929:SF1">
    <property type="entry name" value="INNER MEMBRANE ABC TRANSPORTER PERMEASE PROTEIN YDCU-RELATED"/>
    <property type="match status" value="1"/>
</dbReference>
<comment type="similarity">
    <text evidence="2">Belongs to the binding-protein-dependent transport system permease family. CysTW subfamily.</text>
</comment>
<feature type="domain" description="ABC transmembrane type-1" evidence="9">
    <location>
        <begin position="65"/>
        <end position="271"/>
    </location>
</feature>
<evidence type="ECO:0000256" key="5">
    <source>
        <dbReference type="ARBA" id="ARBA00022692"/>
    </source>
</evidence>
<dbReference type="OrthoDB" id="9807047at2"/>
<keyword evidence="5 8" id="KW-0812">Transmembrane</keyword>
<evidence type="ECO:0000256" key="7">
    <source>
        <dbReference type="ARBA" id="ARBA00023136"/>
    </source>
</evidence>
<keyword evidence="11" id="KW-1185">Reference proteome</keyword>
<protein>
    <submittedName>
        <fullName evidence="10">Spermidine/putrescine ABC transporter permease</fullName>
    </submittedName>
</protein>
<dbReference type="PROSITE" id="PS50928">
    <property type="entry name" value="ABC_TM1"/>
    <property type="match status" value="1"/>
</dbReference>
<dbReference type="STRING" id="1225476.A1D18_02395"/>
<feature type="transmembrane region" description="Helical" evidence="8">
    <location>
        <begin position="194"/>
        <end position="216"/>
    </location>
</feature>
<dbReference type="GO" id="GO:0005886">
    <property type="term" value="C:plasma membrane"/>
    <property type="evidence" value="ECO:0007669"/>
    <property type="project" value="UniProtKB-SubCell"/>
</dbReference>
<feature type="transmembrane region" description="Helical" evidence="8">
    <location>
        <begin position="64"/>
        <end position="88"/>
    </location>
</feature>
<evidence type="ECO:0000259" key="9">
    <source>
        <dbReference type="PROSITE" id="PS50928"/>
    </source>
</evidence>
<dbReference type="PANTHER" id="PTHR42929">
    <property type="entry name" value="INNER MEMBRANE ABC TRANSPORTER PERMEASE PROTEIN YDCU-RELATED-RELATED"/>
    <property type="match status" value="1"/>
</dbReference>
<sequence length="288" mass="32232">MKVDRLFKGSTISIVWLWLSVFALLPTLLVLIISLLQNDPANLIRWKFSLENYRALLNPIYFKVFWHSFCVAGLCSLICLVLSYPFAYLLARLDSKYKSLLLFLVIIPFWTSSLIRTYAIISILKAKGLLNTLLLSLGIIHHPLTILYTSTAVIIGLVYSLLPFMILPLYANIEKLETQFIDAARDLGANSLTILIRVILPLTLPGIMGGIILVFLPAMSMFYIPDILGGAKSLLVGNLIQNEFLAAHNWPLGSAVSMVLTLAMGILLLLYRRVNKIGQYHDEPIGEI</sequence>
<feature type="transmembrane region" description="Helical" evidence="8">
    <location>
        <begin position="144"/>
        <end position="173"/>
    </location>
</feature>
<evidence type="ECO:0000256" key="6">
    <source>
        <dbReference type="ARBA" id="ARBA00022989"/>
    </source>
</evidence>
<name>A0A1J8PIM8_9COXI</name>
<evidence type="ECO:0000313" key="11">
    <source>
        <dbReference type="Proteomes" id="UP000183924"/>
    </source>
</evidence>
<feature type="transmembrane region" description="Helical" evidence="8">
    <location>
        <begin position="100"/>
        <end position="124"/>
    </location>
</feature>
<dbReference type="Gene3D" id="1.10.3720.10">
    <property type="entry name" value="MetI-like"/>
    <property type="match status" value="1"/>
</dbReference>
<keyword evidence="6 8" id="KW-1133">Transmembrane helix</keyword>
<evidence type="ECO:0000256" key="3">
    <source>
        <dbReference type="ARBA" id="ARBA00022448"/>
    </source>
</evidence>
<keyword evidence="3 8" id="KW-0813">Transport</keyword>
<dbReference type="RefSeq" id="WP_071662234.1">
    <property type="nucleotide sequence ID" value="NZ_LUKY01000032.1"/>
</dbReference>
<evidence type="ECO:0000256" key="1">
    <source>
        <dbReference type="ARBA" id="ARBA00004651"/>
    </source>
</evidence>
<dbReference type="Pfam" id="PF00528">
    <property type="entry name" value="BPD_transp_1"/>
    <property type="match status" value="1"/>
</dbReference>
<keyword evidence="4" id="KW-1003">Cell membrane</keyword>
<comment type="caution">
    <text evidence="10">The sequence shown here is derived from an EMBL/GenBank/DDBJ whole genome shotgun (WGS) entry which is preliminary data.</text>
</comment>
<organism evidence="10 11">
    <name type="scientific">Candidatus Rickettsiella isopodorum</name>
    <dbReference type="NCBI Taxonomy" id="1225476"/>
    <lineage>
        <taxon>Bacteria</taxon>
        <taxon>Pseudomonadati</taxon>
        <taxon>Pseudomonadota</taxon>
        <taxon>Gammaproteobacteria</taxon>
        <taxon>Legionellales</taxon>
        <taxon>Coxiellaceae</taxon>
        <taxon>Rickettsiella</taxon>
    </lineage>
</organism>
<dbReference type="SUPFAM" id="SSF161098">
    <property type="entry name" value="MetI-like"/>
    <property type="match status" value="1"/>
</dbReference>
<feature type="transmembrane region" description="Helical" evidence="8">
    <location>
        <begin position="12"/>
        <end position="36"/>
    </location>
</feature>
<gene>
    <name evidence="10" type="primary">potB</name>
    <name evidence="10" type="ORF">A1D18_02395</name>
</gene>
<keyword evidence="7 8" id="KW-0472">Membrane</keyword>
<dbReference type="Proteomes" id="UP000183924">
    <property type="component" value="Unassembled WGS sequence"/>
</dbReference>
<evidence type="ECO:0000256" key="8">
    <source>
        <dbReference type="RuleBase" id="RU363032"/>
    </source>
</evidence>
<comment type="subcellular location">
    <subcellularLocation>
        <location evidence="1 8">Cell membrane</location>
        <topology evidence="1 8">Multi-pass membrane protein</topology>
    </subcellularLocation>
</comment>
<dbReference type="AlphaFoldDB" id="A0A1J8PIM8"/>
<dbReference type="NCBIfam" id="NF007044">
    <property type="entry name" value="PRK09497.1"/>
    <property type="match status" value="1"/>
</dbReference>
<accession>A0A1J8PIM8</accession>
<evidence type="ECO:0000256" key="4">
    <source>
        <dbReference type="ARBA" id="ARBA00022475"/>
    </source>
</evidence>
<feature type="transmembrane region" description="Helical" evidence="8">
    <location>
        <begin position="252"/>
        <end position="271"/>
    </location>
</feature>
<dbReference type="CDD" id="cd06261">
    <property type="entry name" value="TM_PBP2"/>
    <property type="match status" value="1"/>
</dbReference>
<dbReference type="InterPro" id="IPR000515">
    <property type="entry name" value="MetI-like"/>
</dbReference>
<proteinExistence type="inferred from homology"/>